<keyword evidence="3" id="KW-1185">Reference proteome</keyword>
<evidence type="ECO:0000256" key="1">
    <source>
        <dbReference type="SAM" id="MobiDB-lite"/>
    </source>
</evidence>
<feature type="compositionally biased region" description="Basic and acidic residues" evidence="1">
    <location>
        <begin position="29"/>
        <end position="44"/>
    </location>
</feature>
<sequence length="58" mass="6293">MRGLDRDSGRLAVDSQYVIDEGAHGGAFRRRDQREGRQRGDVHDLLAVQAPAGTKSSG</sequence>
<dbReference type="Proteomes" id="UP000472335">
    <property type="component" value="Unassembled WGS sequence"/>
</dbReference>
<dbReference type="EMBL" id="JAAKZY010000008">
    <property type="protein sequence ID" value="NGO06891.1"/>
    <property type="molecule type" value="Genomic_DNA"/>
</dbReference>
<accession>A0A6G4UYQ9</accession>
<name>A0A6G4UYQ9_9ACTN</name>
<reference evidence="2 3" key="1">
    <citation type="submission" date="2020-02" db="EMBL/GenBank/DDBJ databases">
        <title>Whole-genome analyses of novel actinobacteria.</title>
        <authorList>
            <person name="Sahin N."/>
            <person name="Gencbay T."/>
        </authorList>
    </citation>
    <scope>NUCLEOTIDE SEQUENCE [LARGE SCALE GENOMIC DNA]</scope>
    <source>
        <strain evidence="2 3">HC44</strain>
    </source>
</reference>
<proteinExistence type="predicted"/>
<evidence type="ECO:0000313" key="2">
    <source>
        <dbReference type="EMBL" id="NGO06891.1"/>
    </source>
</evidence>
<dbReference type="AlphaFoldDB" id="A0A6G4UYQ9"/>
<evidence type="ECO:0000313" key="3">
    <source>
        <dbReference type="Proteomes" id="UP000472335"/>
    </source>
</evidence>
<organism evidence="2 3">
    <name type="scientific">Streptomyces scabichelini</name>
    <dbReference type="NCBI Taxonomy" id="2711217"/>
    <lineage>
        <taxon>Bacteria</taxon>
        <taxon>Bacillati</taxon>
        <taxon>Actinomycetota</taxon>
        <taxon>Actinomycetes</taxon>
        <taxon>Kitasatosporales</taxon>
        <taxon>Streptomycetaceae</taxon>
        <taxon>Streptomyces</taxon>
    </lineage>
</organism>
<protein>
    <submittedName>
        <fullName evidence="2">Uncharacterized protein</fullName>
    </submittedName>
</protein>
<gene>
    <name evidence="2" type="ORF">G5C60_04205</name>
</gene>
<dbReference type="RefSeq" id="WP_165254811.1">
    <property type="nucleotide sequence ID" value="NZ_JAAKZY010000008.1"/>
</dbReference>
<feature type="region of interest" description="Disordered" evidence="1">
    <location>
        <begin position="24"/>
        <end position="58"/>
    </location>
</feature>
<comment type="caution">
    <text evidence="2">The sequence shown here is derived from an EMBL/GenBank/DDBJ whole genome shotgun (WGS) entry which is preliminary data.</text>
</comment>